<feature type="region of interest" description="Disordered" evidence="1">
    <location>
        <begin position="1"/>
        <end position="77"/>
    </location>
</feature>
<feature type="compositionally biased region" description="Basic and acidic residues" evidence="1">
    <location>
        <begin position="420"/>
        <end position="431"/>
    </location>
</feature>
<feature type="compositionally biased region" description="Polar residues" evidence="1">
    <location>
        <begin position="1"/>
        <end position="10"/>
    </location>
</feature>
<dbReference type="PANTHER" id="PTHR35116:SF2">
    <property type="entry name" value="ATP-DEPENDENT HELICASE FAMILY PROTEIN-RELATED"/>
    <property type="match status" value="1"/>
</dbReference>
<feature type="compositionally biased region" description="Basic and acidic residues" evidence="1">
    <location>
        <begin position="24"/>
        <end position="35"/>
    </location>
</feature>
<dbReference type="PANTHER" id="PTHR35116">
    <property type="entry name" value="HELICASE PROTEIN MOM1"/>
    <property type="match status" value="1"/>
</dbReference>
<feature type="region of interest" description="Disordered" evidence="1">
    <location>
        <begin position="1028"/>
        <end position="1051"/>
    </location>
</feature>
<feature type="compositionally biased region" description="Basic and acidic residues" evidence="1">
    <location>
        <begin position="1032"/>
        <end position="1043"/>
    </location>
</feature>
<accession>A0AAD1ZJ95</accession>
<proteinExistence type="predicted"/>
<sequence>MTISPQSMQKSESREKQMPPSTPVERKVERIEKQNAHSSPGRLDVVKRSNLSRSLGSKQSGEGLRLSNMKWKKKKQKQKSLIQVTMESGEAEPYPDSVGLKRMQMNAHRYRDIYKKKRMDVLSGKLNLHSQLASSAKQEVQSGKAESGLRSIGVKRKETDARSYKAKLNKKRMVDTLPDVDEELEGSNILSQVGGGDVREIDSEQRGKKEDLRYECSGRMVEKIRVEHVNKANGAPERCISSLRGSDVDALENDISAESIPGHSVMDKPLEPPDGNVFEKSGIAYAVRESVNDTGTVLTNISSTDNMEVPESASLTQLGRSLGGFMDAVNCEKHIYPNGMRSTMDSELDHTSMDAGKNVCSAVVDNAPSSLHERENDNLLGLRVECAEKRRTISIDVDMDEPEEIIASSDEQRSLQQKQAPKDKVSGSEIKDNKKRIKEKCDKGIKKLVQQQWEEIQEFHRIWEEKRVQLENGYKLDSAFIRCIYGQGSMRINKLKLLDEDIAKKIEEHKILKDMNLKVLEAKQLAALKDEREKVAYFLAKAKACCSEIQSVDDPHLLESQSEDPGRSQAIAKITVTGPENVLRSEQHIEEQSHNKIVCDLHGDDVMPSNTSVTVSAEAVGCTVPTETVNNLINIIPERRMGIVHCERTSVVTAEPPKELNPHGERVSDIIPLSEQSKEVFTVVPEAVCTDIVGHGCSVESHNAHLRVYDKVYKVDLPENVMNQSKEADKLINGVRSLLPLEQAIASTDHCGLITQSQVAQDEYNQCSVSAELQDQDAPVTKNQSTTAVEETILEAVEAATSVQSNLEVIENCERLLPVPAYISPGCNHVPASEVEHQPQDEARSSSQIAEASLHLTKELEALSYQAPSQSGGSLELHPPVSHVNSTLDGEILEPAEAVTSVQSNHEVIENCEQLHQVSAYVSPGCDQFSASEVEHQTQDEARRSSQVAESSSIHLIGIEQLTNQATTQSGGNLELHPPVAPVDSTLDVAILESVDAVTSIQPNHEVIGNREQLQQVSFYVSPGCDQVSASEVEHQGQDEERSYSQTAEASPHLAEELEALAYQANSQCGGNSELHPPVANVVSTLDGNHLDLGSPNRVENEPSCELNNSAVINVTMSEAVTSTLGLPNQAALQLGEHVTHLHGPSNLLVYPFHHVGSWNPTSSFHAKPLEDELHRLQKECEQVIKVHEDNKSQLKSDCKKEIQEIITQICDKYARKLQDAEATYCLRKNELDSNYNKVFMHKILAEAFKSECFNLRPSQHPGTQEAMQSGYMQNLNHPFRPTSVRPSPEISACRPASGLHTTAPNVQPVQLCVSHSTRPSNVAGSSSSQPVQPLQRGPALSHNVPTRPPHIGTLTPSTGNVRVGREIHAQAPHLQAFRPAASKYVASVAAFPPSVPRQRASILRPVDSSPFSQHPPQQAPPVQYQPLLRSHSQTPQPVFTNSVSHGLLAPPSISQSTQEMRMDMDNQPRVQDLPSNVVYLSDDD</sequence>
<protein>
    <submittedName>
        <fullName evidence="2">Uncharacterized protein</fullName>
    </submittedName>
</protein>
<dbReference type="GO" id="GO:0031507">
    <property type="term" value="P:heterochromatin formation"/>
    <property type="evidence" value="ECO:0007669"/>
    <property type="project" value="InterPro"/>
</dbReference>
<gene>
    <name evidence="2" type="ORF">FPE_LOCUS18228</name>
</gene>
<feature type="compositionally biased region" description="Polar residues" evidence="1">
    <location>
        <begin position="49"/>
        <end position="60"/>
    </location>
</feature>
<evidence type="ECO:0000313" key="2">
    <source>
        <dbReference type="EMBL" id="CAI9770798.1"/>
    </source>
</evidence>
<organism evidence="2 3">
    <name type="scientific">Fraxinus pennsylvanica</name>
    <dbReference type="NCBI Taxonomy" id="56036"/>
    <lineage>
        <taxon>Eukaryota</taxon>
        <taxon>Viridiplantae</taxon>
        <taxon>Streptophyta</taxon>
        <taxon>Embryophyta</taxon>
        <taxon>Tracheophyta</taxon>
        <taxon>Spermatophyta</taxon>
        <taxon>Magnoliopsida</taxon>
        <taxon>eudicotyledons</taxon>
        <taxon>Gunneridae</taxon>
        <taxon>Pentapetalae</taxon>
        <taxon>asterids</taxon>
        <taxon>lamiids</taxon>
        <taxon>Lamiales</taxon>
        <taxon>Oleaceae</taxon>
        <taxon>Oleeae</taxon>
        <taxon>Fraxinus</taxon>
    </lineage>
</organism>
<feature type="compositionally biased region" description="Polar residues" evidence="1">
    <location>
        <begin position="1317"/>
        <end position="1333"/>
    </location>
</feature>
<feature type="region of interest" description="Disordered" evidence="1">
    <location>
        <begin position="1317"/>
        <end position="1358"/>
    </location>
</feature>
<reference evidence="2" key="1">
    <citation type="submission" date="2023-05" db="EMBL/GenBank/DDBJ databases">
        <authorList>
            <person name="Huff M."/>
        </authorList>
    </citation>
    <scope>NUCLEOTIDE SEQUENCE</scope>
</reference>
<dbReference type="InterPro" id="IPR039322">
    <property type="entry name" value="MOM1"/>
</dbReference>
<evidence type="ECO:0000313" key="3">
    <source>
        <dbReference type="Proteomes" id="UP000834106"/>
    </source>
</evidence>
<feature type="region of interest" description="Disordered" evidence="1">
    <location>
        <begin position="1442"/>
        <end position="1485"/>
    </location>
</feature>
<evidence type="ECO:0000256" key="1">
    <source>
        <dbReference type="SAM" id="MobiDB-lite"/>
    </source>
</evidence>
<dbReference type="Proteomes" id="UP000834106">
    <property type="component" value="Chromosome 11"/>
</dbReference>
<keyword evidence="3" id="KW-1185">Reference proteome</keyword>
<dbReference type="EMBL" id="OU503046">
    <property type="protein sequence ID" value="CAI9770798.1"/>
    <property type="molecule type" value="Genomic_DNA"/>
</dbReference>
<dbReference type="Gene3D" id="6.10.250.1310">
    <property type="match status" value="1"/>
</dbReference>
<name>A0AAD1ZJ95_9LAMI</name>
<feature type="region of interest" description="Disordered" evidence="1">
    <location>
        <begin position="408"/>
        <end position="431"/>
    </location>
</feature>